<dbReference type="AlphaFoldDB" id="A0A4Q7CTA5"/>
<evidence type="ECO:0000256" key="2">
    <source>
        <dbReference type="ARBA" id="ARBA00022801"/>
    </source>
</evidence>
<dbReference type="GO" id="GO:0006526">
    <property type="term" value="P:L-arginine biosynthetic process"/>
    <property type="evidence" value="ECO:0007669"/>
    <property type="project" value="TreeGrafter"/>
</dbReference>
<proteinExistence type="predicted"/>
<dbReference type="SUPFAM" id="SSF53187">
    <property type="entry name" value="Zn-dependent exopeptidases"/>
    <property type="match status" value="1"/>
</dbReference>
<dbReference type="InterPro" id="IPR036264">
    <property type="entry name" value="Bact_exopeptidase_dim_dom"/>
</dbReference>
<dbReference type="GO" id="GO:0008777">
    <property type="term" value="F:acetylornithine deacetylase activity"/>
    <property type="evidence" value="ECO:0007669"/>
    <property type="project" value="TreeGrafter"/>
</dbReference>
<dbReference type="InterPro" id="IPR011650">
    <property type="entry name" value="Peptidase_M20_dimer"/>
</dbReference>
<gene>
    <name evidence="4" type="ORF">EIG99_08040</name>
</gene>
<dbReference type="PANTHER" id="PTHR43808">
    <property type="entry name" value="ACETYLORNITHINE DEACETYLASE"/>
    <property type="match status" value="1"/>
</dbReference>
<evidence type="ECO:0000259" key="3">
    <source>
        <dbReference type="Pfam" id="PF07687"/>
    </source>
</evidence>
<comment type="caution">
    <text evidence="4">The sequence shown here is derived from an EMBL/GenBank/DDBJ whole genome shotgun (WGS) entry which is preliminary data.</text>
</comment>
<keyword evidence="1" id="KW-0479">Metal-binding</keyword>
<dbReference type="Proteomes" id="UP000293854">
    <property type="component" value="Unassembled WGS sequence"/>
</dbReference>
<organism evidence="4 5">
    <name type="scientific">Staphylococcus condimenti</name>
    <dbReference type="NCBI Taxonomy" id="70255"/>
    <lineage>
        <taxon>Bacteria</taxon>
        <taxon>Bacillati</taxon>
        <taxon>Bacillota</taxon>
        <taxon>Bacilli</taxon>
        <taxon>Bacillales</taxon>
        <taxon>Staphylococcaceae</taxon>
        <taxon>Staphylococcus</taxon>
    </lineage>
</organism>
<dbReference type="Gene3D" id="3.40.630.10">
    <property type="entry name" value="Zn peptidases"/>
    <property type="match status" value="1"/>
</dbReference>
<name>A0A4Q7CTA5_9STAP</name>
<evidence type="ECO:0000256" key="1">
    <source>
        <dbReference type="ARBA" id="ARBA00022723"/>
    </source>
</evidence>
<dbReference type="Pfam" id="PF07687">
    <property type="entry name" value="M20_dimer"/>
    <property type="match status" value="1"/>
</dbReference>
<sequence length="376" mass="41104">MIDNLGGENMGQTLELLETLIQFEGLSLGNANDTIDFCKEWLESNGLHPEIITNQGYKMLVCTIGTGKNRLIFNGHVDVVSGQPEQFEPKIKGDKIYGRGSVDMKAGVSAMMNAVSELQNKDLGDTSVQLQLVTDEEIGGIYCASYLTDNGYLGDFVICGEPTQLGIGYKAKGILQANLHFTGKSAHGSRPWEGDNAIVKAYKAYEAILGLPFAKESDDLYDGPSINLAQIKGGEAYNVVPDSCTMSIDIRYLPKQSKESILKEIQSVTDAEIEIHHASIPVDNDINDPHIQLLLSSIEQTTGEPSPKVFGQHGYADTGYFMKHGVPAIEFGPSGANWHGDDEYADIQSVGTYKDILVDFAQRFSDDDTTFAREME</sequence>
<evidence type="ECO:0000313" key="5">
    <source>
        <dbReference type="Proteomes" id="UP000293854"/>
    </source>
</evidence>
<feature type="domain" description="Peptidase M20 dimerisation" evidence="3">
    <location>
        <begin position="170"/>
        <end position="272"/>
    </location>
</feature>
<dbReference type="GO" id="GO:0046872">
    <property type="term" value="F:metal ion binding"/>
    <property type="evidence" value="ECO:0007669"/>
    <property type="project" value="UniProtKB-KW"/>
</dbReference>
<protein>
    <submittedName>
        <fullName evidence="4">M20 family peptidase</fullName>
    </submittedName>
</protein>
<dbReference type="InterPro" id="IPR002933">
    <property type="entry name" value="Peptidase_M20"/>
</dbReference>
<reference evidence="4 5" key="1">
    <citation type="submission" date="2018-11" db="EMBL/GenBank/DDBJ databases">
        <title>Genomic profiling of Staphylococcus species from a Poultry farm system in KwaZulu-Natal, South Africa.</title>
        <authorList>
            <person name="Amoako D.G."/>
            <person name="Somboro A.M."/>
            <person name="Abia A.L.K."/>
            <person name="Bester L.A."/>
            <person name="Essack S.Y."/>
        </authorList>
    </citation>
    <scope>NUCLEOTIDE SEQUENCE [LARGE SCALE GENOMIC DNA]</scope>
    <source>
        <strain evidence="4 5">SA11</strain>
    </source>
</reference>
<evidence type="ECO:0000313" key="4">
    <source>
        <dbReference type="EMBL" id="RZI01759.1"/>
    </source>
</evidence>
<dbReference type="PANTHER" id="PTHR43808:SF31">
    <property type="entry name" value="N-ACETYL-L-CITRULLINE DEACETYLASE"/>
    <property type="match status" value="1"/>
</dbReference>
<dbReference type="Gene3D" id="3.30.70.360">
    <property type="match status" value="1"/>
</dbReference>
<dbReference type="EMBL" id="RQTE01000145">
    <property type="protein sequence ID" value="RZI01759.1"/>
    <property type="molecule type" value="Genomic_DNA"/>
</dbReference>
<dbReference type="InterPro" id="IPR050072">
    <property type="entry name" value="Peptidase_M20A"/>
</dbReference>
<dbReference type="SUPFAM" id="SSF55031">
    <property type="entry name" value="Bacterial exopeptidase dimerisation domain"/>
    <property type="match status" value="1"/>
</dbReference>
<keyword evidence="2" id="KW-0378">Hydrolase</keyword>
<dbReference type="Pfam" id="PF01546">
    <property type="entry name" value="Peptidase_M20"/>
    <property type="match status" value="1"/>
</dbReference>
<accession>A0A4Q7CTA5</accession>